<organism evidence="1 2">
    <name type="scientific">Psylliodes chrysocephalus</name>
    <dbReference type="NCBI Taxonomy" id="3402493"/>
    <lineage>
        <taxon>Eukaryota</taxon>
        <taxon>Metazoa</taxon>
        <taxon>Ecdysozoa</taxon>
        <taxon>Arthropoda</taxon>
        <taxon>Hexapoda</taxon>
        <taxon>Insecta</taxon>
        <taxon>Pterygota</taxon>
        <taxon>Neoptera</taxon>
        <taxon>Endopterygota</taxon>
        <taxon>Coleoptera</taxon>
        <taxon>Polyphaga</taxon>
        <taxon>Cucujiformia</taxon>
        <taxon>Chrysomeloidea</taxon>
        <taxon>Chrysomelidae</taxon>
        <taxon>Galerucinae</taxon>
        <taxon>Alticini</taxon>
        <taxon>Psylliodes</taxon>
    </lineage>
</organism>
<dbReference type="EMBL" id="OV651822">
    <property type="protein sequence ID" value="CAH1100912.1"/>
    <property type="molecule type" value="Genomic_DNA"/>
</dbReference>
<dbReference type="Proteomes" id="UP001153636">
    <property type="component" value="Chromosome 10"/>
</dbReference>
<reference evidence="1" key="1">
    <citation type="submission" date="2022-01" db="EMBL/GenBank/DDBJ databases">
        <authorList>
            <person name="King R."/>
        </authorList>
    </citation>
    <scope>NUCLEOTIDE SEQUENCE</scope>
</reference>
<evidence type="ECO:0000313" key="2">
    <source>
        <dbReference type="Proteomes" id="UP001153636"/>
    </source>
</evidence>
<name>A0A9P0G8U9_9CUCU</name>
<sequence length="168" mass="19475">MEVTYNNEDLDLSPENFKLQAVQHVIVRYEDNYYPEMVLKHDLEGAKIKTMISAGIEAWKWPIKKDVLYYFNEDIMCIINEPQPKNNRVEFGAIYIPPDPDELTDKENFDDNLATNQDNQTNDIAGTFELQLKEAATELEEWDSSNDESLAKKKQVTLVDNNVDKDPQ</sequence>
<dbReference type="AlphaFoldDB" id="A0A9P0G8U9"/>
<gene>
    <name evidence="1" type="ORF">PSYICH_LOCUS1699</name>
</gene>
<dbReference type="OrthoDB" id="6767591at2759"/>
<protein>
    <submittedName>
        <fullName evidence="1">Uncharacterized protein</fullName>
    </submittedName>
</protein>
<keyword evidence="2" id="KW-1185">Reference proteome</keyword>
<proteinExistence type="predicted"/>
<accession>A0A9P0G8U9</accession>
<evidence type="ECO:0000313" key="1">
    <source>
        <dbReference type="EMBL" id="CAH1100912.1"/>
    </source>
</evidence>